<keyword evidence="2" id="KW-0732">Signal</keyword>
<evidence type="ECO:0000313" key="4">
    <source>
        <dbReference type="EMBL" id="BDG17670.1"/>
    </source>
</evidence>
<dbReference type="InterPro" id="IPR038352">
    <property type="entry name" value="Imelysin_sf"/>
</dbReference>
<dbReference type="EMBL" id="AP025594">
    <property type="protein sequence ID" value="BDG17670.1"/>
    <property type="molecule type" value="Genomic_DNA"/>
</dbReference>
<reference evidence="4 5" key="1">
    <citation type="journal article" date="2022" name="Microbiol. Resour. Announc.">
        <title>Complete Genome Sequences of Thermus Strains Isolated from Senami Hot Spring in Japan.</title>
        <authorList>
            <person name="Miyazaki K."/>
        </authorList>
    </citation>
    <scope>NUCLEOTIDE SEQUENCE [LARGE SCALE GENOMIC DNA]</scope>
    <source>
        <strain evidence="4 5">SNM4-1</strain>
        <plasmid evidence="4 5">pTbrSNM4-1b</plasmid>
    </source>
</reference>
<geneLocation type="plasmid" evidence="4 5">
    <name>pTbrSNM4-1b</name>
</geneLocation>
<protein>
    <recommendedName>
        <fullName evidence="3">Imelysin-like domain-containing protein</fullName>
    </recommendedName>
</protein>
<sequence length="350" mass="38340">MRRYVLWAVIGLLGMAGAQGLKEGLAATVSPLLEGLVGQTRLLAQASEAYAANPSTEGLHRLQLLWHAARDYWEELEAFAFGPVGDYDPYLDTWPISLEDLKRSVGVPVENLPPEVRGFHALEYLLFQEPPQDAGTLHHLVLLAQDLARQVQALRERYGAYLETASDEELAAELYAASLELAEELFAEKLKNPESPYARRSAEDYQANGRGLAQALALLPTGGTPWALALALRAALADLPSPLEEAWGDTRVAKAQAQAEALYQALAKTPVGGAKERARLWLRTFREEYLGEGEVDEGLAALEGLEMALQSLSQREEAQQILEVLRSKVQAGAPAEEVDPLVRALEDLLR</sequence>
<proteinExistence type="predicted"/>
<keyword evidence="4" id="KW-0614">Plasmid</keyword>
<evidence type="ECO:0000256" key="1">
    <source>
        <dbReference type="ARBA" id="ARBA00004196"/>
    </source>
</evidence>
<gene>
    <name evidence="4" type="ORF">TbrSNM41_24040</name>
</gene>
<dbReference type="Gene3D" id="1.20.1420.20">
    <property type="entry name" value="M75 peptidase, HXXE motif"/>
    <property type="match status" value="1"/>
</dbReference>
<evidence type="ECO:0000259" key="3">
    <source>
        <dbReference type="Pfam" id="PF09375"/>
    </source>
</evidence>
<dbReference type="InterPro" id="IPR018976">
    <property type="entry name" value="Imelysin-like"/>
</dbReference>
<name>A0ABM7XMU5_THEBO</name>
<dbReference type="Pfam" id="PF09375">
    <property type="entry name" value="Peptidase_M75"/>
    <property type="match status" value="1"/>
</dbReference>
<evidence type="ECO:0000313" key="5">
    <source>
        <dbReference type="Proteomes" id="UP000831120"/>
    </source>
</evidence>
<organism evidence="4 5">
    <name type="scientific">Thermus brockianus</name>
    <dbReference type="NCBI Taxonomy" id="56956"/>
    <lineage>
        <taxon>Bacteria</taxon>
        <taxon>Thermotogati</taxon>
        <taxon>Deinococcota</taxon>
        <taxon>Deinococci</taxon>
        <taxon>Thermales</taxon>
        <taxon>Thermaceae</taxon>
        <taxon>Thermus</taxon>
    </lineage>
</organism>
<feature type="domain" description="Imelysin-like" evidence="3">
    <location>
        <begin position="37"/>
        <end position="266"/>
    </location>
</feature>
<comment type="subcellular location">
    <subcellularLocation>
        <location evidence="1">Cell envelope</location>
    </subcellularLocation>
</comment>
<evidence type="ECO:0000256" key="2">
    <source>
        <dbReference type="ARBA" id="ARBA00022729"/>
    </source>
</evidence>
<keyword evidence="5" id="KW-1185">Reference proteome</keyword>
<accession>A0ABM7XMU5</accession>
<dbReference type="Proteomes" id="UP000831120">
    <property type="component" value="Plasmid pTbrSNM4-1b"/>
</dbReference>
<dbReference type="RefSeq" id="WP_244363728.1">
    <property type="nucleotide sequence ID" value="NZ_AP025594.1"/>
</dbReference>